<evidence type="ECO:0000313" key="1">
    <source>
        <dbReference type="EMBL" id="MET4719298.1"/>
    </source>
</evidence>
<keyword evidence="2" id="KW-1185">Reference proteome</keyword>
<organism evidence="1 2">
    <name type="scientific">Bradyrhizobium japonicum</name>
    <dbReference type="NCBI Taxonomy" id="375"/>
    <lineage>
        <taxon>Bacteria</taxon>
        <taxon>Pseudomonadati</taxon>
        <taxon>Pseudomonadota</taxon>
        <taxon>Alphaproteobacteria</taxon>
        <taxon>Hyphomicrobiales</taxon>
        <taxon>Nitrobacteraceae</taxon>
        <taxon>Bradyrhizobium</taxon>
    </lineage>
</organism>
<evidence type="ECO:0008006" key="3">
    <source>
        <dbReference type="Google" id="ProtNLM"/>
    </source>
</evidence>
<gene>
    <name evidence="1" type="ORF">ABIF63_003404</name>
</gene>
<proteinExistence type="predicted"/>
<dbReference type="Proteomes" id="UP001549291">
    <property type="component" value="Unassembled WGS sequence"/>
</dbReference>
<accession>A0ABV2RQT1</accession>
<evidence type="ECO:0000313" key="2">
    <source>
        <dbReference type="Proteomes" id="UP001549291"/>
    </source>
</evidence>
<reference evidence="1 2" key="1">
    <citation type="submission" date="2024-06" db="EMBL/GenBank/DDBJ databases">
        <title>Genomic Encyclopedia of Type Strains, Phase V (KMG-V): Genome sequencing to study the core and pangenomes of soil and plant-associated prokaryotes.</title>
        <authorList>
            <person name="Whitman W."/>
        </authorList>
    </citation>
    <scope>NUCLEOTIDE SEQUENCE [LARGE SCALE GENOMIC DNA]</scope>
    <source>
        <strain evidence="1 2">USDA 160</strain>
    </source>
</reference>
<sequence>MRTEYLGAAVIAVLATGTVLAVNSVGSLPSEKQSTPTAVQAADRLAQTVDPFLRHFSE</sequence>
<comment type="caution">
    <text evidence="1">The sequence shown here is derived from an EMBL/GenBank/DDBJ whole genome shotgun (WGS) entry which is preliminary data.</text>
</comment>
<name>A0ABV2RQT1_BRAJP</name>
<dbReference type="RefSeq" id="WP_157789267.1">
    <property type="nucleotide sequence ID" value="NZ_CP066351.1"/>
</dbReference>
<protein>
    <recommendedName>
        <fullName evidence="3">Serine protease</fullName>
    </recommendedName>
</protein>
<dbReference type="EMBL" id="JBEPTQ010000002">
    <property type="protein sequence ID" value="MET4719298.1"/>
    <property type="molecule type" value="Genomic_DNA"/>
</dbReference>